<feature type="region of interest" description="Disordered" evidence="11">
    <location>
        <begin position="1"/>
        <end position="98"/>
    </location>
</feature>
<dbReference type="Gene3D" id="1.10.10.10">
    <property type="entry name" value="Winged helix-like DNA-binding domain superfamily/Winged helix DNA-binding domain"/>
    <property type="match status" value="1"/>
</dbReference>
<feature type="compositionally biased region" description="Basic and acidic residues" evidence="11">
    <location>
        <begin position="1"/>
        <end position="10"/>
    </location>
</feature>
<dbReference type="GO" id="GO:0003676">
    <property type="term" value="F:nucleic acid binding"/>
    <property type="evidence" value="ECO:0007669"/>
    <property type="project" value="InterPro"/>
</dbReference>
<organism evidence="14 15">
    <name type="scientific">Lachnellula suecica</name>
    <dbReference type="NCBI Taxonomy" id="602035"/>
    <lineage>
        <taxon>Eukaryota</taxon>
        <taxon>Fungi</taxon>
        <taxon>Dikarya</taxon>
        <taxon>Ascomycota</taxon>
        <taxon>Pezizomycotina</taxon>
        <taxon>Leotiomycetes</taxon>
        <taxon>Helotiales</taxon>
        <taxon>Lachnaceae</taxon>
        <taxon>Lachnellula</taxon>
    </lineage>
</organism>
<dbReference type="SMART" id="SM00973">
    <property type="entry name" value="Sec63"/>
    <property type="match status" value="1"/>
</dbReference>
<dbReference type="SMART" id="SM00487">
    <property type="entry name" value="DEXDc"/>
    <property type="match status" value="1"/>
</dbReference>
<dbReference type="GO" id="GO:0043138">
    <property type="term" value="F:3'-5' DNA helicase activity"/>
    <property type="evidence" value="ECO:0007669"/>
    <property type="project" value="UniProtKB-EC"/>
</dbReference>
<dbReference type="InterPro" id="IPR036388">
    <property type="entry name" value="WH-like_DNA-bd_sf"/>
</dbReference>
<dbReference type="EMBL" id="QGMK01000210">
    <property type="protein sequence ID" value="TVY83275.1"/>
    <property type="molecule type" value="Genomic_DNA"/>
</dbReference>
<keyword evidence="6" id="KW-0413">Isomerase</keyword>
<dbReference type="SMART" id="SM00490">
    <property type="entry name" value="HELICc"/>
    <property type="match status" value="1"/>
</dbReference>
<dbReference type="Pfam" id="PF00271">
    <property type="entry name" value="Helicase_C"/>
    <property type="match status" value="1"/>
</dbReference>
<evidence type="ECO:0000256" key="8">
    <source>
        <dbReference type="ARBA" id="ARBA00034617"/>
    </source>
</evidence>
<comment type="catalytic activity">
    <reaction evidence="10">
        <text>ATP + H2O = ADP + phosphate + H(+)</text>
        <dbReference type="Rhea" id="RHEA:13065"/>
        <dbReference type="ChEBI" id="CHEBI:15377"/>
        <dbReference type="ChEBI" id="CHEBI:15378"/>
        <dbReference type="ChEBI" id="CHEBI:30616"/>
        <dbReference type="ChEBI" id="CHEBI:43474"/>
        <dbReference type="ChEBI" id="CHEBI:456216"/>
        <dbReference type="EC" id="5.6.2.4"/>
    </reaction>
</comment>
<dbReference type="OrthoDB" id="5575at2759"/>
<name>A0A8T9CBX0_9HELO</name>
<evidence type="ECO:0000256" key="3">
    <source>
        <dbReference type="ARBA" id="ARBA00022801"/>
    </source>
</evidence>
<comment type="similarity">
    <text evidence="1">Belongs to the helicase family. SKI2 subfamily.</text>
</comment>
<dbReference type="Pfam" id="PF23445">
    <property type="entry name" value="WHD_SNRNP200"/>
    <property type="match status" value="1"/>
</dbReference>
<comment type="caution">
    <text evidence="14">The sequence shown here is derived from an EMBL/GenBank/DDBJ whole genome shotgun (WGS) entry which is preliminary data.</text>
</comment>
<evidence type="ECO:0000256" key="9">
    <source>
        <dbReference type="ARBA" id="ARBA00034808"/>
    </source>
</evidence>
<dbReference type="InterPro" id="IPR004179">
    <property type="entry name" value="Sec63-dom"/>
</dbReference>
<dbReference type="InterPro" id="IPR036390">
    <property type="entry name" value="WH_DNA-bd_sf"/>
</dbReference>
<reference evidence="14 15" key="1">
    <citation type="submission" date="2018-05" db="EMBL/GenBank/DDBJ databases">
        <title>Genome sequencing and assembly of the regulated plant pathogen Lachnellula willkommii and related sister species for the development of diagnostic species identification markers.</title>
        <authorList>
            <person name="Giroux E."/>
            <person name="Bilodeau G."/>
        </authorList>
    </citation>
    <scope>NUCLEOTIDE SEQUENCE [LARGE SCALE GENOMIC DNA]</scope>
    <source>
        <strain evidence="14 15">CBS 268.59</strain>
    </source>
</reference>
<evidence type="ECO:0000256" key="1">
    <source>
        <dbReference type="ARBA" id="ARBA00010140"/>
    </source>
</evidence>
<accession>A0A8T9CBX0</accession>
<dbReference type="SUPFAM" id="SSF158702">
    <property type="entry name" value="Sec63 N-terminal domain-like"/>
    <property type="match status" value="1"/>
</dbReference>
<protein>
    <recommendedName>
        <fullName evidence="9">DNA 3'-5' helicase</fullName>
        <ecNumber evidence="9">5.6.2.4</ecNumber>
    </recommendedName>
</protein>
<dbReference type="PANTHER" id="PTHR47835:SF3">
    <property type="entry name" value="HELICASE FOR MEIOSIS 1"/>
    <property type="match status" value="1"/>
</dbReference>
<dbReference type="Proteomes" id="UP000469558">
    <property type="component" value="Unassembled WGS sequence"/>
</dbReference>
<dbReference type="InterPro" id="IPR052247">
    <property type="entry name" value="Meiotic_Crossover_Helicase"/>
</dbReference>
<evidence type="ECO:0000256" key="10">
    <source>
        <dbReference type="ARBA" id="ARBA00048988"/>
    </source>
</evidence>
<gene>
    <name evidence="14" type="primary">HFM1</name>
    <name evidence="14" type="ORF">LSUE1_G001950</name>
</gene>
<dbReference type="SUPFAM" id="SSF52540">
    <property type="entry name" value="P-loop containing nucleoside triphosphate hydrolases"/>
    <property type="match status" value="1"/>
</dbReference>
<dbReference type="InterPro" id="IPR027417">
    <property type="entry name" value="P-loop_NTPase"/>
</dbReference>
<evidence type="ECO:0000313" key="14">
    <source>
        <dbReference type="EMBL" id="TVY83275.1"/>
    </source>
</evidence>
<dbReference type="InterPro" id="IPR001650">
    <property type="entry name" value="Helicase_C-like"/>
</dbReference>
<evidence type="ECO:0000256" key="11">
    <source>
        <dbReference type="SAM" id="MobiDB-lite"/>
    </source>
</evidence>
<dbReference type="InterPro" id="IPR057842">
    <property type="entry name" value="WH_MER3"/>
</dbReference>
<dbReference type="Gene3D" id="3.40.50.300">
    <property type="entry name" value="P-loop containing nucleotide triphosphate hydrolases"/>
    <property type="match status" value="2"/>
</dbReference>
<dbReference type="EC" id="5.6.2.4" evidence="9"/>
<dbReference type="Gene3D" id="1.10.3380.10">
    <property type="entry name" value="Sec63 N-terminal domain-like domain"/>
    <property type="match status" value="1"/>
</dbReference>
<dbReference type="Pfam" id="PF02889">
    <property type="entry name" value="Sec63"/>
    <property type="match status" value="1"/>
</dbReference>
<dbReference type="PROSITE" id="PS51194">
    <property type="entry name" value="HELICASE_CTER"/>
    <property type="match status" value="1"/>
</dbReference>
<evidence type="ECO:0000256" key="7">
    <source>
        <dbReference type="ARBA" id="ARBA00023254"/>
    </source>
</evidence>
<feature type="compositionally biased region" description="Polar residues" evidence="11">
    <location>
        <begin position="1271"/>
        <end position="1300"/>
    </location>
</feature>
<feature type="compositionally biased region" description="Polar residues" evidence="11">
    <location>
        <begin position="202"/>
        <end position="217"/>
    </location>
</feature>
<feature type="domain" description="Helicase C-terminal" evidence="13">
    <location>
        <begin position="544"/>
        <end position="732"/>
    </location>
</feature>
<evidence type="ECO:0000313" key="15">
    <source>
        <dbReference type="Proteomes" id="UP000469558"/>
    </source>
</evidence>
<keyword evidence="3" id="KW-0378">Hydrolase</keyword>
<feature type="region of interest" description="Disordered" evidence="11">
    <location>
        <begin position="197"/>
        <end position="235"/>
    </location>
</feature>
<dbReference type="FunFam" id="1.10.3380.10:FF:000012">
    <property type="entry name" value="DEAD/DEAH box DNA helicase"/>
    <property type="match status" value="1"/>
</dbReference>
<keyword evidence="15" id="KW-1185">Reference proteome</keyword>
<comment type="catalytic activity">
    <reaction evidence="8">
        <text>Couples ATP hydrolysis with the unwinding of duplex DNA by translocating in the 3'-5' direction.</text>
        <dbReference type="EC" id="5.6.2.4"/>
    </reaction>
</comment>
<dbReference type="GO" id="GO:0016787">
    <property type="term" value="F:hydrolase activity"/>
    <property type="evidence" value="ECO:0007669"/>
    <property type="project" value="UniProtKB-KW"/>
</dbReference>
<evidence type="ECO:0000256" key="2">
    <source>
        <dbReference type="ARBA" id="ARBA00022741"/>
    </source>
</evidence>
<keyword evidence="5" id="KW-0067">ATP-binding</keyword>
<dbReference type="SUPFAM" id="SSF46785">
    <property type="entry name" value="Winged helix' DNA-binding domain"/>
    <property type="match status" value="1"/>
</dbReference>
<sequence>MGHRGVDRHLQRIMGQAAGFPEEDQHPQSFNLEPAEPRSNEWSFGPGPRPTSQEASMYDETARPSFDSPRLSLPAPYAGPSRLSMAPRGLYSQPQPEREPRVINNADNHFRFAQNLRQGVPLNQQSPQRPAINQQADPISRLANAMLLPRQIQPANSNPEPRNFFQPAQTRLPNPLQPQKQQITPPFNLSGFIHTPEDLQATKPSSSPFGQASSPTARVSLRRASNRAAHPARNVSVAQEEFDEYADEPQTPRHQIVPQIQRNVQAHTPHTTYGNQNVSQDKSTPRTLALAHAPPIAHGIQLVSPHELPDRVRQVFPFQLFNAVQSKCFTPIYKTNDNIVVSSPTGSGKTALLELAICRAVEGHGSGQFKIVYQAPTKSLCSERMRDWNKKFSHLNLPCAELTGDTSQAEMARVRAASIIVTTPEKWDSITRKWSDHHKLVQMVKLFLIDEVHILKDPRGGTLEAVVSRMKSMGADVRFVALSATVPNSHDIALWLGLDHTNHQLPAHRETFGESFRPVKLQKHVYGFDGGFNDFAFEKVLDGKLPNLIKKHTHKKPIMVFCFTRKSCENTAVLLANWWTAQRTVDRAWPIPKRRTVVGSKELQDLVGVGVAFHHAGLDIEDRHSIEASFLEGNISVICCTSTLAVGVNLPCHLVVLKGTVGFQGGIPTEYSDLEVMQMLGRAGRPQFDDSAVAIIMTKNETQQRYEKMISGQDILESTLHLNLIEHLNSEIGLGTVNSLYKAKTWLGGTFLAVRMRQNPDYYKIDGIAPGGDTDKRLEQVCERDINLLQEHELVTTGERISCTEYGQAMSRYMVNFTTMKLLLSIPKHAKTREILHTICQATEFEDMRTKPKERACLREYNKSSFIKFPIKETITTAAHKISLLIQAQLGGVEHPTDNKEFGVLRRQFATEKSVIFERIQRLIRCIVDCKAFDCDGIATRNALDLARSFSAGYWENSNLQLRQIPQIGPAAVKKLVGNNINSVEKLSGLDTATIERYMSKNPPFGKKMKDSLVGFPRLTLVSQIVGRAATKVGQKPKVNIKVILGFANAAVTVWERRKPSLTFMAETTDGALVHFWRGNVQKLEKGYELKFMVELSGPAEEIKCWVACDDIVGTIQFNVLTSNIPASDFPAVRKEIIPQKKQPTKRTFSDDEFGDEIDDEDLLAATNPIIVKKPDSDYGSDTFVDVDDYDHTPVGPVAKTTTWTTSVQMANGKWTCNHACNDLKPLKTTGNPCKHKCCHEGMDKPRKIQRKVSASLGAGASEKGDESQLKKQSNKNLQVNETSSKAGESSSRNMGTNTKVVPKSTLKLKKDLEPWDEYDDTDMEVINLTNEVQPTSYADFAPRDFRKLNTLHKSVQKNQPDKVVRLSKQKPQFEYGSGKEAQLPFGAEADREVNNMGSADEEDLPSPSALWGGKKKSAESFNTRPVSYQDKISSSFPDDSLESLEADMLDLDDAMLFRPSTPELDSMLPKTYTPKVDSSFANKLFDFDAYENEYEPQAQNMAMAEMQAPTEAKLSLKRAPSSAFGEEEVKHRRVTKSELAEQTSSVPAWVNEFDPELIEGLIGIVDFVD</sequence>
<dbReference type="FunFam" id="1.10.10.10:FF:000012">
    <property type="entry name" value="U5 small nuclear ribonucleoprotein helicase"/>
    <property type="match status" value="1"/>
</dbReference>
<evidence type="ECO:0000256" key="5">
    <source>
        <dbReference type="ARBA" id="ARBA00022840"/>
    </source>
</evidence>
<evidence type="ECO:0000259" key="13">
    <source>
        <dbReference type="PROSITE" id="PS51194"/>
    </source>
</evidence>
<keyword evidence="7" id="KW-0469">Meiosis</keyword>
<proteinExistence type="inferred from homology"/>
<keyword evidence="4 14" id="KW-0347">Helicase</keyword>
<dbReference type="GO" id="GO:0051321">
    <property type="term" value="P:meiotic cell cycle"/>
    <property type="evidence" value="ECO:0007669"/>
    <property type="project" value="UniProtKB-KW"/>
</dbReference>
<dbReference type="InterPro" id="IPR014001">
    <property type="entry name" value="Helicase_ATP-bd"/>
</dbReference>
<evidence type="ECO:0000256" key="4">
    <source>
        <dbReference type="ARBA" id="ARBA00022806"/>
    </source>
</evidence>
<evidence type="ECO:0000256" key="6">
    <source>
        <dbReference type="ARBA" id="ARBA00023235"/>
    </source>
</evidence>
<dbReference type="PANTHER" id="PTHR47835">
    <property type="entry name" value="HFM1, ATP DEPENDENT DNA HELICASE HOMOLOG"/>
    <property type="match status" value="1"/>
</dbReference>
<feature type="region of interest" description="Disordered" evidence="11">
    <location>
        <begin position="1257"/>
        <end position="1303"/>
    </location>
</feature>
<dbReference type="GO" id="GO:0005524">
    <property type="term" value="F:ATP binding"/>
    <property type="evidence" value="ECO:0007669"/>
    <property type="project" value="UniProtKB-KW"/>
</dbReference>
<dbReference type="InterPro" id="IPR011545">
    <property type="entry name" value="DEAD/DEAH_box_helicase_dom"/>
</dbReference>
<dbReference type="CDD" id="cd18795">
    <property type="entry name" value="SF2_C_Ski2"/>
    <property type="match status" value="1"/>
</dbReference>
<dbReference type="PROSITE" id="PS51192">
    <property type="entry name" value="HELICASE_ATP_BIND_1"/>
    <property type="match status" value="1"/>
</dbReference>
<feature type="domain" description="Helicase ATP-binding" evidence="12">
    <location>
        <begin position="330"/>
        <end position="504"/>
    </location>
</feature>
<feature type="region of interest" description="Disordered" evidence="11">
    <location>
        <begin position="1398"/>
        <end position="1417"/>
    </location>
</feature>
<evidence type="ECO:0000259" key="12">
    <source>
        <dbReference type="PROSITE" id="PS51192"/>
    </source>
</evidence>
<keyword evidence="2" id="KW-0547">Nucleotide-binding</keyword>
<dbReference type="Pfam" id="PF00270">
    <property type="entry name" value="DEAD"/>
    <property type="match status" value="1"/>
</dbReference>